<evidence type="ECO:0000313" key="3">
    <source>
        <dbReference type="Proteomes" id="UP000315010"/>
    </source>
</evidence>
<keyword evidence="3" id="KW-1185">Reference proteome</keyword>
<feature type="region of interest" description="Disordered" evidence="1">
    <location>
        <begin position="1"/>
        <end position="50"/>
    </location>
</feature>
<reference evidence="2 3" key="1">
    <citation type="submission" date="2019-02" db="EMBL/GenBank/DDBJ databases">
        <title>Deep-cultivation of Planctomycetes and their phenomic and genomic characterization uncovers novel biology.</title>
        <authorList>
            <person name="Wiegand S."/>
            <person name="Jogler M."/>
            <person name="Boedeker C."/>
            <person name="Pinto D."/>
            <person name="Vollmers J."/>
            <person name="Rivas-Marin E."/>
            <person name="Kohn T."/>
            <person name="Peeters S.H."/>
            <person name="Heuer A."/>
            <person name="Rast P."/>
            <person name="Oberbeckmann S."/>
            <person name="Bunk B."/>
            <person name="Jeske O."/>
            <person name="Meyerdierks A."/>
            <person name="Storesund J.E."/>
            <person name="Kallscheuer N."/>
            <person name="Luecker S."/>
            <person name="Lage O.M."/>
            <person name="Pohl T."/>
            <person name="Merkel B.J."/>
            <person name="Hornburger P."/>
            <person name="Mueller R.-W."/>
            <person name="Bruemmer F."/>
            <person name="Labrenz M."/>
            <person name="Spormann A.M."/>
            <person name="Op Den Camp H."/>
            <person name="Overmann J."/>
            <person name="Amann R."/>
            <person name="Jetten M.S.M."/>
            <person name="Mascher T."/>
            <person name="Medema M.H."/>
            <person name="Devos D.P."/>
            <person name="Kaster A.-K."/>
            <person name="Ovreas L."/>
            <person name="Rohde M."/>
            <person name="Galperin M.Y."/>
            <person name="Jogler C."/>
        </authorList>
    </citation>
    <scope>NUCLEOTIDE SEQUENCE [LARGE SCALE GENOMIC DNA]</scope>
    <source>
        <strain evidence="2 3">CA13</strain>
    </source>
</reference>
<proteinExistence type="predicted"/>
<dbReference type="Proteomes" id="UP000315010">
    <property type="component" value="Unassembled WGS sequence"/>
</dbReference>
<name>A0A5C5YYR3_9BACT</name>
<gene>
    <name evidence="2" type="ORF">CA13_15970</name>
</gene>
<protein>
    <submittedName>
        <fullName evidence="2">Uncharacterized protein</fullName>
    </submittedName>
</protein>
<evidence type="ECO:0000313" key="2">
    <source>
        <dbReference type="EMBL" id="TWT80184.1"/>
    </source>
</evidence>
<feature type="compositionally biased region" description="Low complexity" evidence="1">
    <location>
        <begin position="34"/>
        <end position="48"/>
    </location>
</feature>
<evidence type="ECO:0000256" key="1">
    <source>
        <dbReference type="SAM" id="MobiDB-lite"/>
    </source>
</evidence>
<dbReference type="AlphaFoldDB" id="A0A5C5YYR3"/>
<comment type="caution">
    <text evidence="2">The sequence shown here is derived from an EMBL/GenBank/DDBJ whole genome shotgun (WGS) entry which is preliminary data.</text>
</comment>
<sequence length="97" mass="10589">MLRQKNDQTLGVVHSTCGPADLDIPPPPVASLRPASPEMAPASPEMAPVSPDMALRRIPGRLFGSDPPPLTKHLCIRIEIAWFCIPFGARRLLLDQK</sequence>
<organism evidence="2 3">
    <name type="scientific">Novipirellula herctigrandis</name>
    <dbReference type="NCBI Taxonomy" id="2527986"/>
    <lineage>
        <taxon>Bacteria</taxon>
        <taxon>Pseudomonadati</taxon>
        <taxon>Planctomycetota</taxon>
        <taxon>Planctomycetia</taxon>
        <taxon>Pirellulales</taxon>
        <taxon>Pirellulaceae</taxon>
        <taxon>Novipirellula</taxon>
    </lineage>
</organism>
<accession>A0A5C5YYR3</accession>
<dbReference type="EMBL" id="SJPJ01000001">
    <property type="protein sequence ID" value="TWT80184.1"/>
    <property type="molecule type" value="Genomic_DNA"/>
</dbReference>